<dbReference type="Proteomes" id="UP000034502">
    <property type="component" value="Unassembled WGS sequence"/>
</dbReference>
<evidence type="ECO:0000313" key="1">
    <source>
        <dbReference type="EMBL" id="KKU64207.1"/>
    </source>
</evidence>
<proteinExistence type="predicted"/>
<dbReference type="AlphaFoldDB" id="A0A0G1S497"/>
<reference evidence="1 2" key="1">
    <citation type="journal article" date="2015" name="Nature">
        <title>rRNA introns, odd ribosomes, and small enigmatic genomes across a large radiation of phyla.</title>
        <authorList>
            <person name="Brown C.T."/>
            <person name="Hug L.A."/>
            <person name="Thomas B.C."/>
            <person name="Sharon I."/>
            <person name="Castelle C.J."/>
            <person name="Singh A."/>
            <person name="Wilkins M.J."/>
            <person name="Williams K.H."/>
            <person name="Banfield J.F."/>
        </authorList>
    </citation>
    <scope>NUCLEOTIDE SEQUENCE [LARGE SCALE GENOMIC DNA]</scope>
</reference>
<evidence type="ECO:0000313" key="2">
    <source>
        <dbReference type="Proteomes" id="UP000034502"/>
    </source>
</evidence>
<gene>
    <name evidence="1" type="ORF">UX86_C0011G0015</name>
</gene>
<dbReference type="STRING" id="1618364.UX86_C0011G0015"/>
<comment type="caution">
    <text evidence="1">The sequence shown here is derived from an EMBL/GenBank/DDBJ whole genome shotgun (WGS) entry which is preliminary data.</text>
</comment>
<organism evidence="1 2">
    <name type="scientific">Candidatus Amesbacteria bacterium GW2011_GWC1_47_15</name>
    <dbReference type="NCBI Taxonomy" id="1618364"/>
    <lineage>
        <taxon>Bacteria</taxon>
        <taxon>Candidatus Amesiibacteriota</taxon>
    </lineage>
</organism>
<sequence length="139" mass="15274">MGKPLEVETNFPAGTLFDRVVLGHTRENRVGHAYFPADEKLLELVDEFLVSADAGFSKSKEFVQNLRNGHLNFPASDIFNPDVRNAALVYRALTAAGLKTNQLPEVQAGFRGILAHDVEISAEYIDAAKKFTRSLGSPD</sequence>
<accession>A0A0G1S497</accession>
<protein>
    <submittedName>
        <fullName evidence="1">Uncharacterized protein</fullName>
    </submittedName>
</protein>
<dbReference type="EMBL" id="LCNU01000011">
    <property type="protein sequence ID" value="KKU64207.1"/>
    <property type="molecule type" value="Genomic_DNA"/>
</dbReference>
<name>A0A0G1S497_9BACT</name>